<dbReference type="GeneID" id="25914006"/>
<evidence type="ECO:0000313" key="1">
    <source>
        <dbReference type="EMBL" id="KNC73938.1"/>
    </source>
</evidence>
<dbReference type="EMBL" id="KQ244963">
    <property type="protein sequence ID" value="KNC73938.1"/>
    <property type="molecule type" value="Genomic_DNA"/>
</dbReference>
<sequence length="116" mass="13128">MNQSAVGEERFFFSNRYHIKKSIKSNLRQDYAGTVCADINTALDPATKAVCEEKLKSAISTLMNNGRQNYKSLQDILLRSEHVCDWGIENRFTMGLVGEQMTESAFSQHGSWTIMS</sequence>
<dbReference type="RefSeq" id="XP_014147840.1">
    <property type="nucleotide sequence ID" value="XM_014292365.1"/>
</dbReference>
<feature type="non-terminal residue" evidence="1">
    <location>
        <position position="116"/>
    </location>
</feature>
<proteinExistence type="predicted"/>
<organism evidence="1 2">
    <name type="scientific">Sphaeroforma arctica JP610</name>
    <dbReference type="NCBI Taxonomy" id="667725"/>
    <lineage>
        <taxon>Eukaryota</taxon>
        <taxon>Ichthyosporea</taxon>
        <taxon>Ichthyophonida</taxon>
        <taxon>Sphaeroforma</taxon>
    </lineage>
</organism>
<evidence type="ECO:0000313" key="2">
    <source>
        <dbReference type="Proteomes" id="UP000054560"/>
    </source>
</evidence>
<accession>A0A0L0FCY4</accession>
<keyword evidence="2" id="KW-1185">Reference proteome</keyword>
<name>A0A0L0FCY4_9EUKA</name>
<protein>
    <submittedName>
        <fullName evidence="1">Uncharacterized protein</fullName>
    </submittedName>
</protein>
<dbReference type="AlphaFoldDB" id="A0A0L0FCY4"/>
<gene>
    <name evidence="1" type="ORF">SARC_13502</name>
</gene>
<dbReference type="Proteomes" id="UP000054560">
    <property type="component" value="Unassembled WGS sequence"/>
</dbReference>
<reference evidence="1 2" key="1">
    <citation type="submission" date="2011-02" db="EMBL/GenBank/DDBJ databases">
        <title>The Genome Sequence of Sphaeroforma arctica JP610.</title>
        <authorList>
            <consortium name="The Broad Institute Genome Sequencing Platform"/>
            <person name="Russ C."/>
            <person name="Cuomo C."/>
            <person name="Young S.K."/>
            <person name="Zeng Q."/>
            <person name="Gargeya S."/>
            <person name="Alvarado L."/>
            <person name="Berlin A."/>
            <person name="Chapman S.B."/>
            <person name="Chen Z."/>
            <person name="Freedman E."/>
            <person name="Gellesch M."/>
            <person name="Goldberg J."/>
            <person name="Griggs A."/>
            <person name="Gujja S."/>
            <person name="Heilman E."/>
            <person name="Heiman D."/>
            <person name="Howarth C."/>
            <person name="Mehta T."/>
            <person name="Neiman D."/>
            <person name="Pearson M."/>
            <person name="Roberts A."/>
            <person name="Saif S."/>
            <person name="Shea T."/>
            <person name="Shenoy N."/>
            <person name="Sisk P."/>
            <person name="Stolte C."/>
            <person name="Sykes S."/>
            <person name="White J."/>
            <person name="Yandava C."/>
            <person name="Burger G."/>
            <person name="Gray M.W."/>
            <person name="Holland P.W.H."/>
            <person name="King N."/>
            <person name="Lang F.B.F."/>
            <person name="Roger A.J."/>
            <person name="Ruiz-Trillo I."/>
            <person name="Haas B."/>
            <person name="Nusbaum C."/>
            <person name="Birren B."/>
        </authorList>
    </citation>
    <scope>NUCLEOTIDE SEQUENCE [LARGE SCALE GENOMIC DNA]</scope>
    <source>
        <strain evidence="1 2">JP610</strain>
    </source>
</reference>